<dbReference type="SUPFAM" id="SSF55347">
    <property type="entry name" value="Glyceraldehyde-3-phosphate dehydrogenase-like, C-terminal domain"/>
    <property type="match status" value="1"/>
</dbReference>
<evidence type="ECO:0000256" key="2">
    <source>
        <dbReference type="ARBA" id="ARBA00023002"/>
    </source>
</evidence>
<dbReference type="RefSeq" id="WP_230223180.1">
    <property type="nucleotide sequence ID" value="NZ_JAJKFT010000010.1"/>
</dbReference>
<proteinExistence type="inferred from homology"/>
<dbReference type="SUPFAM" id="SSF51735">
    <property type="entry name" value="NAD(P)-binding Rossmann-fold domains"/>
    <property type="match status" value="1"/>
</dbReference>
<dbReference type="Pfam" id="PF22725">
    <property type="entry name" value="GFO_IDH_MocA_C3"/>
    <property type="match status" value="1"/>
</dbReference>
<dbReference type="PANTHER" id="PTHR22604:SF105">
    <property type="entry name" value="TRANS-1,2-DIHYDROBENZENE-1,2-DIOL DEHYDROGENASE"/>
    <property type="match status" value="1"/>
</dbReference>
<dbReference type="Gene3D" id="3.30.360.10">
    <property type="entry name" value="Dihydrodipicolinate Reductase, domain 2"/>
    <property type="match status" value="1"/>
</dbReference>
<keyword evidence="2" id="KW-0560">Oxidoreductase</keyword>
<comment type="similarity">
    <text evidence="1">Belongs to the Gfo/Idh/MocA family.</text>
</comment>
<dbReference type="GO" id="GO:0016491">
    <property type="term" value="F:oxidoreductase activity"/>
    <property type="evidence" value="ECO:0007669"/>
    <property type="project" value="UniProtKB-KW"/>
</dbReference>
<name>A0A9X1MRX3_9BACT</name>
<dbReference type="InterPro" id="IPR055170">
    <property type="entry name" value="GFO_IDH_MocA-like_dom"/>
</dbReference>
<evidence type="ECO:0000313" key="5">
    <source>
        <dbReference type="EMBL" id="MCC9631320.1"/>
    </source>
</evidence>
<comment type="caution">
    <text evidence="5">The sequence shown here is derived from an EMBL/GenBank/DDBJ whole genome shotgun (WGS) entry which is preliminary data.</text>
</comment>
<reference evidence="5" key="1">
    <citation type="submission" date="2021-11" db="EMBL/GenBank/DDBJ databases">
        <title>Genome sequence.</title>
        <authorList>
            <person name="Sun Q."/>
        </authorList>
    </citation>
    <scope>NUCLEOTIDE SEQUENCE</scope>
    <source>
        <strain evidence="5">JC732</strain>
    </source>
</reference>
<evidence type="ECO:0000313" key="6">
    <source>
        <dbReference type="Proteomes" id="UP001139103"/>
    </source>
</evidence>
<accession>A0A9X1MRX3</accession>
<dbReference type="PANTHER" id="PTHR22604">
    <property type="entry name" value="OXIDOREDUCTASES"/>
    <property type="match status" value="1"/>
</dbReference>
<keyword evidence="6" id="KW-1185">Reference proteome</keyword>
<organism evidence="5 6">
    <name type="scientific">Blastopirellula sediminis</name>
    <dbReference type="NCBI Taxonomy" id="2894196"/>
    <lineage>
        <taxon>Bacteria</taxon>
        <taxon>Pseudomonadati</taxon>
        <taxon>Planctomycetota</taxon>
        <taxon>Planctomycetia</taxon>
        <taxon>Pirellulales</taxon>
        <taxon>Pirellulaceae</taxon>
        <taxon>Blastopirellula</taxon>
    </lineage>
</organism>
<dbReference type="InterPro" id="IPR050984">
    <property type="entry name" value="Gfo/Idh/MocA_domain"/>
</dbReference>
<gene>
    <name evidence="5" type="ORF">LOC68_23245</name>
</gene>
<evidence type="ECO:0000259" key="3">
    <source>
        <dbReference type="Pfam" id="PF01408"/>
    </source>
</evidence>
<evidence type="ECO:0000259" key="4">
    <source>
        <dbReference type="Pfam" id="PF22725"/>
    </source>
</evidence>
<dbReference type="GO" id="GO:0000166">
    <property type="term" value="F:nucleotide binding"/>
    <property type="evidence" value="ECO:0007669"/>
    <property type="project" value="InterPro"/>
</dbReference>
<protein>
    <submittedName>
        <fullName evidence="5">Gfo/Idh/MocA family oxidoreductase</fullName>
    </submittedName>
</protein>
<dbReference type="InterPro" id="IPR036291">
    <property type="entry name" value="NAD(P)-bd_dom_sf"/>
</dbReference>
<evidence type="ECO:0000256" key="1">
    <source>
        <dbReference type="ARBA" id="ARBA00010928"/>
    </source>
</evidence>
<dbReference type="Gene3D" id="3.40.50.720">
    <property type="entry name" value="NAD(P)-binding Rossmann-like Domain"/>
    <property type="match status" value="1"/>
</dbReference>
<feature type="domain" description="GFO/IDH/MocA-like oxidoreductase" evidence="4">
    <location>
        <begin position="133"/>
        <end position="249"/>
    </location>
</feature>
<feature type="domain" description="Gfo/Idh/MocA-like oxidoreductase N-terminal" evidence="3">
    <location>
        <begin position="5"/>
        <end position="119"/>
    </location>
</feature>
<dbReference type="InterPro" id="IPR000683">
    <property type="entry name" value="Gfo/Idh/MocA-like_OxRdtase_N"/>
</dbReference>
<dbReference type="AlphaFoldDB" id="A0A9X1MRX3"/>
<dbReference type="EMBL" id="JAJKFT010000010">
    <property type="protein sequence ID" value="MCC9631320.1"/>
    <property type="molecule type" value="Genomic_DNA"/>
</dbReference>
<dbReference type="Proteomes" id="UP001139103">
    <property type="component" value="Unassembled WGS sequence"/>
</dbReference>
<dbReference type="Pfam" id="PF01408">
    <property type="entry name" value="GFO_IDH_MocA"/>
    <property type="match status" value="1"/>
</dbReference>
<sequence length="335" mass="36939">MSKVRWGVLSTAKIGTKKVIPGMQNGAYCEVAAIASRNLAKARAAASELGIAKAYGSYEALLEDPEIDAIYNPLPNHMHVPWSIKAIEAGKHVLCEKPIGLTADEGQKLLDAARKHPQLRVMEAFMYRHHPQWQKARDIVRDGGIGQPVSIQTWFSYYNDDAGDIRNQPEFGGGALMDIGCYPISLSRFIFEGEPRRVMASVTIDEQFKTDTVTSAIIDFGGITSTFTCSTKSAPYQRVHIFGTTGRVEIKIPFNAPPDEPCILYHETADEIQELKLPIADQYTIQGDLMSKAILDESPVPTPLADAVANMRVIEAIFRSGKSGKWETITKEPSE</sequence>